<dbReference type="Proteomes" id="UP001320691">
    <property type="component" value="Unassembled WGS sequence"/>
</dbReference>
<protein>
    <submittedName>
        <fullName evidence="1">Uncharacterized protein</fullName>
    </submittedName>
</protein>
<sequence>MVEDYSMVEDMPDFAQWVDANAGAFDFSDYIHAQVVQGRMTTDVLGALVGWLWPQLLEVGGLIVLASRKDKLPLLKSQGLSDGEVEYWCNFTNLDGMLPGVPVSFTGHLAHIVHDMWSAKLQSEFPSKQFRVSVIEPRDKNELSVTFQQKR</sequence>
<dbReference type="AlphaFoldDB" id="A0AAW5PEI3"/>
<reference evidence="1" key="1">
    <citation type="submission" date="2022-08" db="EMBL/GenBank/DDBJ databases">
        <title>Genomic analyses of the natural microbiome of Caenorhabditis elegans.</title>
        <authorList>
            <person name="Samuel B."/>
        </authorList>
    </citation>
    <scope>NUCLEOTIDE SEQUENCE</scope>
    <source>
        <strain evidence="1">BIGb0277</strain>
    </source>
</reference>
<accession>A0AAW5PEI3</accession>
<dbReference type="EMBL" id="JANUEK010000001">
    <property type="protein sequence ID" value="MCS4278431.1"/>
    <property type="molecule type" value="Genomic_DNA"/>
</dbReference>
<comment type="caution">
    <text evidence="1">The sequence shown here is derived from an EMBL/GenBank/DDBJ whole genome shotgun (WGS) entry which is preliminary data.</text>
</comment>
<gene>
    <name evidence="1" type="ORF">M2412_000392</name>
</gene>
<evidence type="ECO:0000313" key="1">
    <source>
        <dbReference type="EMBL" id="MCS4278431.1"/>
    </source>
</evidence>
<dbReference type="RefSeq" id="WP_259259188.1">
    <property type="nucleotide sequence ID" value="NZ_JANUEK010000001.1"/>
</dbReference>
<organism evidence="1 2">
    <name type="scientific">Stenotrophomonas rhizophila</name>
    <dbReference type="NCBI Taxonomy" id="216778"/>
    <lineage>
        <taxon>Bacteria</taxon>
        <taxon>Pseudomonadati</taxon>
        <taxon>Pseudomonadota</taxon>
        <taxon>Gammaproteobacteria</taxon>
        <taxon>Lysobacterales</taxon>
        <taxon>Lysobacteraceae</taxon>
        <taxon>Stenotrophomonas</taxon>
    </lineage>
</organism>
<name>A0AAW5PEI3_9GAMM</name>
<evidence type="ECO:0000313" key="2">
    <source>
        <dbReference type="Proteomes" id="UP001320691"/>
    </source>
</evidence>
<proteinExistence type="predicted"/>